<evidence type="ECO:0000256" key="5">
    <source>
        <dbReference type="SAM" id="Phobius"/>
    </source>
</evidence>
<evidence type="ECO:0000259" key="6">
    <source>
        <dbReference type="Pfam" id="PF14378"/>
    </source>
</evidence>
<dbReference type="Pfam" id="PF14378">
    <property type="entry name" value="PAP2_3"/>
    <property type="match status" value="1"/>
</dbReference>
<feature type="transmembrane region" description="Helical" evidence="5">
    <location>
        <begin position="136"/>
        <end position="154"/>
    </location>
</feature>
<protein>
    <submittedName>
        <fullName evidence="7">PAP2 superfamily protein</fullName>
    </submittedName>
</protein>
<keyword evidence="8" id="KW-1185">Reference proteome</keyword>
<sequence>MLFALYQGFRSELRVEHVLMIVVAAVLAYTGPRTKELLLGLYPLALVAVFYDAMRPIQKVGLTPERVHLCDLRNLELGLFGMNVGGQRMTPHDWFYLHHTPALDVFSSIPYATFLAACVACCIYLYIHDRQAMRRFSWGFLVLNVLAFLTYHLVPAGPPWYFHAHGCTVDLATRATEGPALERVDLMLEHRLGITFFHGMYARASSVFGALPSLHCAYPILILVEGWRSFGWKLRFVAMGFACWMIFSAVYLDHHWIIDALLGGFYAVITTVVLGSIGKLKSDVPAPAPVTTDIADMLEPAGGAPVSGGGE</sequence>
<proteinExistence type="predicted"/>
<dbReference type="AlphaFoldDB" id="A0A0K1QCE5"/>
<keyword evidence="2 5" id="KW-0812">Transmembrane</keyword>
<evidence type="ECO:0000313" key="7">
    <source>
        <dbReference type="EMBL" id="AKV03327.1"/>
    </source>
</evidence>
<feature type="transmembrane region" description="Helical" evidence="5">
    <location>
        <begin position="236"/>
        <end position="252"/>
    </location>
</feature>
<accession>A0A0K1QCE5</accession>
<keyword evidence="4 5" id="KW-0472">Membrane</keyword>
<feature type="transmembrane region" description="Helical" evidence="5">
    <location>
        <begin position="258"/>
        <end position="277"/>
    </location>
</feature>
<dbReference type="PANTHER" id="PTHR31310:SF7">
    <property type="entry name" value="PA-PHOSPHATASE RELATED-FAMILY PROTEIN DDB_G0268928"/>
    <property type="match status" value="1"/>
</dbReference>
<dbReference type="PANTHER" id="PTHR31310">
    <property type="match status" value="1"/>
</dbReference>
<gene>
    <name evidence="7" type="ORF">AKJ09_09990</name>
</gene>
<dbReference type="STRING" id="1391654.AKJ09_09990"/>
<evidence type="ECO:0000256" key="4">
    <source>
        <dbReference type="ARBA" id="ARBA00023136"/>
    </source>
</evidence>
<evidence type="ECO:0000256" key="3">
    <source>
        <dbReference type="ARBA" id="ARBA00022989"/>
    </source>
</evidence>
<dbReference type="EMBL" id="CP012333">
    <property type="protein sequence ID" value="AKV03327.1"/>
    <property type="molecule type" value="Genomic_DNA"/>
</dbReference>
<evidence type="ECO:0000256" key="1">
    <source>
        <dbReference type="ARBA" id="ARBA00004141"/>
    </source>
</evidence>
<organism evidence="7 8">
    <name type="scientific">Labilithrix luteola</name>
    <dbReference type="NCBI Taxonomy" id="1391654"/>
    <lineage>
        <taxon>Bacteria</taxon>
        <taxon>Pseudomonadati</taxon>
        <taxon>Myxococcota</taxon>
        <taxon>Polyangia</taxon>
        <taxon>Polyangiales</taxon>
        <taxon>Labilitrichaceae</taxon>
        <taxon>Labilithrix</taxon>
    </lineage>
</organism>
<evidence type="ECO:0000313" key="8">
    <source>
        <dbReference type="Proteomes" id="UP000064967"/>
    </source>
</evidence>
<comment type="subcellular location">
    <subcellularLocation>
        <location evidence="1">Membrane</location>
        <topology evidence="1">Multi-pass membrane protein</topology>
    </subcellularLocation>
</comment>
<feature type="transmembrane region" description="Helical" evidence="5">
    <location>
        <begin position="13"/>
        <end position="30"/>
    </location>
</feature>
<dbReference type="CDD" id="cd03386">
    <property type="entry name" value="PAP2_Aur1_like"/>
    <property type="match status" value="1"/>
</dbReference>
<keyword evidence="3 5" id="KW-1133">Transmembrane helix</keyword>
<dbReference type="KEGG" id="llu:AKJ09_09990"/>
<feature type="transmembrane region" description="Helical" evidence="5">
    <location>
        <begin position="200"/>
        <end position="224"/>
    </location>
</feature>
<evidence type="ECO:0000256" key="2">
    <source>
        <dbReference type="ARBA" id="ARBA00022692"/>
    </source>
</evidence>
<name>A0A0K1QCE5_9BACT</name>
<dbReference type="InterPro" id="IPR026841">
    <property type="entry name" value="Aur1/Ipt1"/>
</dbReference>
<feature type="domain" description="Inositolphosphotransferase Aur1/Ipt1" evidence="6">
    <location>
        <begin position="97"/>
        <end position="270"/>
    </location>
</feature>
<feature type="transmembrane region" description="Helical" evidence="5">
    <location>
        <begin position="37"/>
        <end position="54"/>
    </location>
</feature>
<dbReference type="GO" id="GO:0016020">
    <property type="term" value="C:membrane"/>
    <property type="evidence" value="ECO:0007669"/>
    <property type="project" value="UniProtKB-SubCell"/>
</dbReference>
<dbReference type="Proteomes" id="UP000064967">
    <property type="component" value="Chromosome"/>
</dbReference>
<dbReference type="InterPro" id="IPR052185">
    <property type="entry name" value="IPC_Synthase-Related"/>
</dbReference>
<feature type="transmembrane region" description="Helical" evidence="5">
    <location>
        <begin position="109"/>
        <end position="127"/>
    </location>
</feature>
<reference evidence="7 8" key="1">
    <citation type="submission" date="2015-08" db="EMBL/GenBank/DDBJ databases">
        <authorList>
            <person name="Babu N.S."/>
            <person name="Beckwith C.J."/>
            <person name="Beseler K.G."/>
            <person name="Brison A."/>
            <person name="Carone J.V."/>
            <person name="Caskin T.P."/>
            <person name="Diamond M."/>
            <person name="Durham M.E."/>
            <person name="Foxe J.M."/>
            <person name="Go M."/>
            <person name="Henderson B.A."/>
            <person name="Jones I.B."/>
            <person name="McGettigan J.A."/>
            <person name="Micheletti S.J."/>
            <person name="Nasrallah M.E."/>
            <person name="Ortiz D."/>
            <person name="Piller C.R."/>
            <person name="Privatt S.R."/>
            <person name="Schneider S.L."/>
            <person name="Sharp S."/>
            <person name="Smith T.C."/>
            <person name="Stanton J.D."/>
            <person name="Ullery H.E."/>
            <person name="Wilson R.J."/>
            <person name="Serrano M.G."/>
            <person name="Buck G."/>
            <person name="Lee V."/>
            <person name="Wang Y."/>
            <person name="Carvalho R."/>
            <person name="Voegtly L."/>
            <person name="Shi R."/>
            <person name="Duckworth R."/>
            <person name="Johnson A."/>
            <person name="Loviza R."/>
            <person name="Walstead R."/>
            <person name="Shah Z."/>
            <person name="Kiflezghi M."/>
            <person name="Wade K."/>
            <person name="Ball S.L."/>
            <person name="Bradley K.W."/>
            <person name="Asai D.J."/>
            <person name="Bowman C.A."/>
            <person name="Russell D.A."/>
            <person name="Pope W.H."/>
            <person name="Jacobs-Sera D."/>
            <person name="Hendrix R.W."/>
            <person name="Hatfull G.F."/>
        </authorList>
    </citation>
    <scope>NUCLEOTIDE SEQUENCE [LARGE SCALE GENOMIC DNA]</scope>
    <source>
        <strain evidence="7 8">DSM 27648</strain>
    </source>
</reference>